<dbReference type="InterPro" id="IPR019734">
    <property type="entry name" value="TPR_rpt"/>
</dbReference>
<keyword evidence="2 3" id="KW-0802">TPR repeat</keyword>
<gene>
    <name evidence="5" type="ORF">KY5_0263</name>
</gene>
<dbReference type="AlphaFoldDB" id="A0A291Q0M5"/>
<dbReference type="InterPro" id="IPR050498">
    <property type="entry name" value="Ycf3"/>
</dbReference>
<dbReference type="PANTHER" id="PTHR44858">
    <property type="entry name" value="TETRATRICOPEPTIDE REPEAT PROTEIN 6"/>
    <property type="match status" value="1"/>
</dbReference>
<accession>A0A291Q0M5</accession>
<sequence length="714" mass="78199">MSTTSTHVWLTGPEPASEPLPQSPPQPRPRREPRQPTPAPEPDITVDCHRRLRGPYTGAGGLLRALLPHIRREQPELPDRHRVEIHAVAPELRGLVADPPSTLTDRAAPAERTRLHPRTRTRRLAHGIVELLLSYVTAADLTRPLVLGFTRVGEADPADQEFLALLLRRAEPGRITLVVHTRDAEPELLEQELASALRQYATHRALPAAPPRRFPHRTHPYALVRAFVTSDGTSVDPAESAAYERADRHVRARLHDARAAELHARVEQGGVTLGLGALPYHLERGSDPAAAAPVLAAAAEDTLAMGCYHALLDLARRAQAVTPEDAPLSTELSLHTKVTTALALLGETGEAERLHLRMRERYSNPLVRLLGDYALAMLHARFHPPERRDLSAAKALLTRTVTLASRLPGTEQRAFHTAFQENGLALTELRLGRPADALRLIESGLDRLRRHLPDTAHLLHRSVLLRNRAEVHAALGRLHAALADHDAVVAMDPHHPEHYFDRADIRRRLGDPAGALADYDRAIDLAPPYWELYFNRADLRLESGDAEGALADLRHAAALEPDRADIRASLVGALLGVGDLPDARAQVTEGLRHHPDDAHLLCERGLIALREGADTSARADFDRALAVAPHLVSALAGRATLAYAAGDDDAAVADLTRAITLEPTDPDLLYNRGYAHQQAGRVYAAHADYTAALRLPGADVVELRARIEECARRP</sequence>
<organism evidence="5 6">
    <name type="scientific">Streptomyces formicae</name>
    <dbReference type="NCBI Taxonomy" id="1616117"/>
    <lineage>
        <taxon>Bacteria</taxon>
        <taxon>Bacillati</taxon>
        <taxon>Actinomycetota</taxon>
        <taxon>Actinomycetes</taxon>
        <taxon>Kitasatosporales</taxon>
        <taxon>Streptomycetaceae</taxon>
        <taxon>Streptomyces</taxon>
    </lineage>
</organism>
<keyword evidence="6" id="KW-1185">Reference proteome</keyword>
<evidence type="ECO:0000256" key="2">
    <source>
        <dbReference type="ARBA" id="ARBA00022803"/>
    </source>
</evidence>
<evidence type="ECO:0000256" key="1">
    <source>
        <dbReference type="ARBA" id="ARBA00022737"/>
    </source>
</evidence>
<dbReference type="Pfam" id="PF14559">
    <property type="entry name" value="TPR_19"/>
    <property type="match status" value="1"/>
</dbReference>
<dbReference type="SMART" id="SM00028">
    <property type="entry name" value="TPR"/>
    <property type="match status" value="7"/>
</dbReference>
<dbReference type="Pfam" id="PF13432">
    <property type="entry name" value="TPR_16"/>
    <property type="match status" value="1"/>
</dbReference>
<dbReference type="PROSITE" id="PS50005">
    <property type="entry name" value="TPR"/>
    <property type="match status" value="1"/>
</dbReference>
<name>A0A291Q0M5_9ACTN</name>
<feature type="region of interest" description="Disordered" evidence="4">
    <location>
        <begin position="1"/>
        <end position="46"/>
    </location>
</feature>
<dbReference type="EMBL" id="CP022685">
    <property type="protein sequence ID" value="ATL25281.1"/>
    <property type="molecule type" value="Genomic_DNA"/>
</dbReference>
<dbReference type="Proteomes" id="UP000221011">
    <property type="component" value="Chromosome"/>
</dbReference>
<evidence type="ECO:0000313" key="5">
    <source>
        <dbReference type="EMBL" id="ATL25281.1"/>
    </source>
</evidence>
<dbReference type="Pfam" id="PF13414">
    <property type="entry name" value="TPR_11"/>
    <property type="match status" value="1"/>
</dbReference>
<evidence type="ECO:0000313" key="6">
    <source>
        <dbReference type="Proteomes" id="UP000221011"/>
    </source>
</evidence>
<dbReference type="PANTHER" id="PTHR44858:SF1">
    <property type="entry name" value="UDP-N-ACETYLGLUCOSAMINE--PEPTIDE N-ACETYLGLUCOSAMINYLTRANSFERASE SPINDLY-RELATED"/>
    <property type="match status" value="1"/>
</dbReference>
<feature type="repeat" description="TPR" evidence="3">
    <location>
        <begin position="632"/>
        <end position="665"/>
    </location>
</feature>
<keyword evidence="1" id="KW-0677">Repeat</keyword>
<reference evidence="5 6" key="1">
    <citation type="submission" date="2017-08" db="EMBL/GenBank/DDBJ databases">
        <title>Complete Genome Sequence of Streptomyces formicae KY5, the formicamycin producer.</title>
        <authorList>
            <person name="Holmes N.A."/>
            <person name="Devine R."/>
            <person name="Qin Z."/>
            <person name="Seipke R.F."/>
            <person name="Wilkinson B."/>
            <person name="Hutchings M.I."/>
        </authorList>
    </citation>
    <scope>NUCLEOTIDE SEQUENCE [LARGE SCALE GENOMIC DNA]</scope>
    <source>
        <strain evidence="5 6">KY5</strain>
    </source>
</reference>
<dbReference type="KEGG" id="sfk:KY5_0263"/>
<dbReference type="RefSeq" id="WP_098240415.1">
    <property type="nucleotide sequence ID" value="NZ_CP022685.1"/>
</dbReference>
<proteinExistence type="predicted"/>
<feature type="region of interest" description="Disordered" evidence="4">
    <location>
        <begin position="96"/>
        <end position="115"/>
    </location>
</feature>
<evidence type="ECO:0000256" key="3">
    <source>
        <dbReference type="PROSITE-ProRule" id="PRU00339"/>
    </source>
</evidence>
<protein>
    <submittedName>
        <fullName evidence="5">TPR repeat</fullName>
    </submittedName>
</protein>
<dbReference type="InterPro" id="IPR011990">
    <property type="entry name" value="TPR-like_helical_dom_sf"/>
</dbReference>
<feature type="compositionally biased region" description="Pro residues" evidence="4">
    <location>
        <begin position="16"/>
        <end position="27"/>
    </location>
</feature>
<evidence type="ECO:0000256" key="4">
    <source>
        <dbReference type="SAM" id="MobiDB-lite"/>
    </source>
</evidence>
<dbReference type="SUPFAM" id="SSF48452">
    <property type="entry name" value="TPR-like"/>
    <property type="match status" value="1"/>
</dbReference>
<dbReference type="Gene3D" id="1.25.40.10">
    <property type="entry name" value="Tetratricopeptide repeat domain"/>
    <property type="match status" value="4"/>
</dbReference>